<dbReference type="EMBL" id="JAYMYQ010000004">
    <property type="protein sequence ID" value="KAK7338552.1"/>
    <property type="molecule type" value="Genomic_DNA"/>
</dbReference>
<reference evidence="2 3" key="1">
    <citation type="submission" date="2024-01" db="EMBL/GenBank/DDBJ databases">
        <title>The genomes of 5 underutilized Papilionoideae crops provide insights into root nodulation and disease resistanc.</title>
        <authorList>
            <person name="Jiang F."/>
        </authorList>
    </citation>
    <scope>NUCLEOTIDE SEQUENCE [LARGE SCALE GENOMIC DNA]</scope>
    <source>
        <strain evidence="2">LVBAO_FW01</strain>
        <tissue evidence="2">Leaves</tissue>
    </source>
</reference>
<evidence type="ECO:0000313" key="2">
    <source>
        <dbReference type="EMBL" id="KAK7338552.1"/>
    </source>
</evidence>
<accession>A0AAN9QK99</accession>
<evidence type="ECO:0000313" key="3">
    <source>
        <dbReference type="Proteomes" id="UP001367508"/>
    </source>
</evidence>
<organism evidence="2 3">
    <name type="scientific">Canavalia gladiata</name>
    <name type="common">Sword bean</name>
    <name type="synonym">Dolichos gladiatus</name>
    <dbReference type="NCBI Taxonomy" id="3824"/>
    <lineage>
        <taxon>Eukaryota</taxon>
        <taxon>Viridiplantae</taxon>
        <taxon>Streptophyta</taxon>
        <taxon>Embryophyta</taxon>
        <taxon>Tracheophyta</taxon>
        <taxon>Spermatophyta</taxon>
        <taxon>Magnoliopsida</taxon>
        <taxon>eudicotyledons</taxon>
        <taxon>Gunneridae</taxon>
        <taxon>Pentapetalae</taxon>
        <taxon>rosids</taxon>
        <taxon>fabids</taxon>
        <taxon>Fabales</taxon>
        <taxon>Fabaceae</taxon>
        <taxon>Papilionoideae</taxon>
        <taxon>50 kb inversion clade</taxon>
        <taxon>NPAAA clade</taxon>
        <taxon>indigoferoid/millettioid clade</taxon>
        <taxon>Phaseoleae</taxon>
        <taxon>Canavalia</taxon>
    </lineage>
</organism>
<protein>
    <submittedName>
        <fullName evidence="2">Uncharacterized protein</fullName>
    </submittedName>
</protein>
<sequence>MSTLLAEEINEPGFLDNITLKLPCSLLDSHVVRRVKGSVESEPKKKRSRSYACNPQGRRKLNFNTPVPGIH</sequence>
<comment type="caution">
    <text evidence="2">The sequence shown here is derived from an EMBL/GenBank/DDBJ whole genome shotgun (WGS) entry which is preliminary data.</text>
</comment>
<keyword evidence="3" id="KW-1185">Reference proteome</keyword>
<dbReference type="Proteomes" id="UP001367508">
    <property type="component" value="Unassembled WGS sequence"/>
</dbReference>
<feature type="region of interest" description="Disordered" evidence="1">
    <location>
        <begin position="36"/>
        <end position="71"/>
    </location>
</feature>
<gene>
    <name evidence="2" type="ORF">VNO77_19166</name>
</gene>
<evidence type="ECO:0000256" key="1">
    <source>
        <dbReference type="SAM" id="MobiDB-lite"/>
    </source>
</evidence>
<proteinExistence type="predicted"/>
<name>A0AAN9QK99_CANGL</name>
<dbReference type="AlphaFoldDB" id="A0AAN9QK99"/>